<sequence length="34" mass="3588">MAGMSTAAATVKRRNRVSIQCAGSRIQSHTAKAQ</sequence>
<evidence type="ECO:0000313" key="1">
    <source>
        <dbReference type="EMBL" id="SPK01989.1"/>
    </source>
</evidence>
<name>A0A2P9HBH6_METED</name>
<dbReference type="EMBL" id="FP103042">
    <property type="protein sequence ID" value="SPK01989.1"/>
    <property type="molecule type" value="Genomic_DNA"/>
</dbReference>
<protein>
    <submittedName>
        <fullName evidence="1">Uncharacterized protein</fullName>
    </submittedName>
</protein>
<organism evidence="1 2">
    <name type="scientific">Methylorubrum extorquens (strain DSM 6343 / CIP 106787 / DM4)</name>
    <name type="common">Methylobacterium extorquens</name>
    <dbReference type="NCBI Taxonomy" id="661410"/>
    <lineage>
        <taxon>Bacteria</taxon>
        <taxon>Pseudomonadati</taxon>
        <taxon>Pseudomonadota</taxon>
        <taxon>Alphaproteobacteria</taxon>
        <taxon>Hyphomicrobiales</taxon>
        <taxon>Methylobacteriaceae</taxon>
        <taxon>Methylorubrum</taxon>
    </lineage>
</organism>
<reference evidence="2" key="1">
    <citation type="journal article" date="2009" name="PLoS ONE">
        <title>Methylobacterium genome sequences: a reference blueprint to investigate microbial metabolism of C1 compounds from natural and industrial sources.</title>
        <authorList>
            <person name="Vuilleumier S."/>
            <person name="Chistoserdova L."/>
            <person name="Lee M.-C."/>
            <person name="Bringel F."/>
            <person name="Lajus A."/>
            <person name="Zhou Y."/>
            <person name="Gourion B."/>
            <person name="Barbe V."/>
            <person name="Chang J."/>
            <person name="Cruveiller S."/>
            <person name="Dossat C."/>
            <person name="Gillett W."/>
            <person name="Gruffaz C."/>
            <person name="Haugen E."/>
            <person name="Hourcade E."/>
            <person name="Levy R."/>
            <person name="Mangenot S."/>
            <person name="Muller E."/>
            <person name="Nadalig T."/>
            <person name="Pagni M."/>
            <person name="Penny C."/>
            <person name="Peyraud R."/>
            <person name="Robinson D.G."/>
            <person name="Roche D."/>
            <person name="Rouy Z."/>
            <person name="Saenampechek C."/>
            <person name="Salvignol G."/>
            <person name="Vallenet D."/>
            <person name="Wu Z."/>
            <person name="Marx C.J."/>
            <person name="Vorholt J.A."/>
            <person name="Olson M.V."/>
            <person name="Kaul R."/>
            <person name="Weissenbach J."/>
            <person name="Medigue C."/>
            <person name="Lidstrom M.E."/>
        </authorList>
    </citation>
    <scope>NUCLEOTIDE SEQUENCE [LARGE SCALE GENOMIC DNA]</scope>
    <source>
        <strain evidence="2">DSM 6343 / CIP 106787 / DM4</strain>
    </source>
</reference>
<gene>
    <name evidence="1" type="ORF">METD_I1808429D</name>
</gene>
<dbReference type="AlphaFoldDB" id="A0A2P9HBH6"/>
<proteinExistence type="predicted"/>
<dbReference type="Proteomes" id="UP000008070">
    <property type="component" value="Chromosome"/>
</dbReference>
<accession>A0A2P9HBH6</accession>
<evidence type="ECO:0000313" key="2">
    <source>
        <dbReference type="Proteomes" id="UP000008070"/>
    </source>
</evidence>